<keyword evidence="2" id="KW-1185">Reference proteome</keyword>
<proteinExistence type="predicted"/>
<evidence type="ECO:0000313" key="2">
    <source>
        <dbReference type="Proteomes" id="UP000762676"/>
    </source>
</evidence>
<dbReference type="EMBL" id="BMAT01013112">
    <property type="protein sequence ID" value="GFS05935.1"/>
    <property type="molecule type" value="Genomic_DNA"/>
</dbReference>
<dbReference type="AlphaFoldDB" id="A0AAV4I7N8"/>
<sequence length="292" mass="32370">LDLTLTRGIPATTGTRKMCGVVTCSKGTEASRANNDTTSSTVVFDTILSMSLFKKVSDAANTRDVLVASVTPQEPSLMRVANGMKVVGSRDAGRATVRVELVKRGDCQSEFTCHVHGLDSQGREVVSTASLVQQPRHRENQVDDGKMMSSLSLQLLASIQQVVTQSVAGLEDNIERISDQIKSLENKVNGRTDTLEKNLNDQMGQLLKDFGDKSDTFEHRIDSKLDIFENRIEDKLDNNNNFNKLIHLDVKVSRYLDQFRSQANADIVDALETLKQEMQQEQTLALRNVSGR</sequence>
<name>A0AAV4I7N8_9GAST</name>
<evidence type="ECO:0000313" key="1">
    <source>
        <dbReference type="EMBL" id="GFS05935.1"/>
    </source>
</evidence>
<feature type="non-terminal residue" evidence="1">
    <location>
        <position position="292"/>
    </location>
</feature>
<reference evidence="1 2" key="1">
    <citation type="journal article" date="2021" name="Elife">
        <title>Chloroplast acquisition without the gene transfer in kleptoplastic sea slugs, Plakobranchus ocellatus.</title>
        <authorList>
            <person name="Maeda T."/>
            <person name="Takahashi S."/>
            <person name="Yoshida T."/>
            <person name="Shimamura S."/>
            <person name="Takaki Y."/>
            <person name="Nagai Y."/>
            <person name="Toyoda A."/>
            <person name="Suzuki Y."/>
            <person name="Arimoto A."/>
            <person name="Ishii H."/>
            <person name="Satoh N."/>
            <person name="Nishiyama T."/>
            <person name="Hasebe M."/>
            <person name="Maruyama T."/>
            <person name="Minagawa J."/>
            <person name="Obokata J."/>
            <person name="Shigenobu S."/>
        </authorList>
    </citation>
    <scope>NUCLEOTIDE SEQUENCE [LARGE SCALE GENOMIC DNA]</scope>
</reference>
<dbReference type="Proteomes" id="UP000762676">
    <property type="component" value="Unassembled WGS sequence"/>
</dbReference>
<feature type="non-terminal residue" evidence="1">
    <location>
        <position position="1"/>
    </location>
</feature>
<gene>
    <name evidence="1" type="ORF">ElyMa_006531800</name>
</gene>
<organism evidence="1 2">
    <name type="scientific">Elysia marginata</name>
    <dbReference type="NCBI Taxonomy" id="1093978"/>
    <lineage>
        <taxon>Eukaryota</taxon>
        <taxon>Metazoa</taxon>
        <taxon>Spiralia</taxon>
        <taxon>Lophotrochozoa</taxon>
        <taxon>Mollusca</taxon>
        <taxon>Gastropoda</taxon>
        <taxon>Heterobranchia</taxon>
        <taxon>Euthyneura</taxon>
        <taxon>Panpulmonata</taxon>
        <taxon>Sacoglossa</taxon>
        <taxon>Placobranchoidea</taxon>
        <taxon>Plakobranchidae</taxon>
        <taxon>Elysia</taxon>
    </lineage>
</organism>
<accession>A0AAV4I7N8</accession>
<comment type="caution">
    <text evidence="1">The sequence shown here is derived from an EMBL/GenBank/DDBJ whole genome shotgun (WGS) entry which is preliminary data.</text>
</comment>
<protein>
    <submittedName>
        <fullName evidence="1">Uncharacterized protein</fullName>
    </submittedName>
</protein>
<dbReference type="Gene3D" id="1.20.120.20">
    <property type="entry name" value="Apolipoprotein"/>
    <property type="match status" value="1"/>
</dbReference>